<sequence>MQIEFTLTIEADSPKDVGKIIEELEQREILSDSYVRYFTNDVIGQIESSN</sequence>
<accession>A0A238YN79</accession>
<dbReference type="EMBL" id="FZNQ01000063">
    <property type="protein sequence ID" value="SNR72063.1"/>
    <property type="molecule type" value="Genomic_DNA"/>
</dbReference>
<keyword evidence="2" id="KW-1185">Reference proteome</keyword>
<evidence type="ECO:0000313" key="2">
    <source>
        <dbReference type="Proteomes" id="UP000198397"/>
    </source>
</evidence>
<evidence type="ECO:0000313" key="1">
    <source>
        <dbReference type="EMBL" id="SNR72063.1"/>
    </source>
</evidence>
<name>A0A238YN79_HALVU</name>
<gene>
    <name evidence="1" type="ORF">SAMN06264855_1631</name>
</gene>
<proteinExistence type="predicted"/>
<dbReference type="AlphaFoldDB" id="A0A238YN79"/>
<organism evidence="1 2">
    <name type="scientific">Halorubrum vacuolatum</name>
    <name type="common">Natronobacterium vacuolatum</name>
    <dbReference type="NCBI Taxonomy" id="63740"/>
    <lineage>
        <taxon>Archaea</taxon>
        <taxon>Methanobacteriati</taxon>
        <taxon>Methanobacteriota</taxon>
        <taxon>Stenosarchaea group</taxon>
        <taxon>Halobacteria</taxon>
        <taxon>Halobacteriales</taxon>
        <taxon>Haloferacaceae</taxon>
        <taxon>Halorubrum</taxon>
    </lineage>
</organism>
<dbReference type="Proteomes" id="UP000198397">
    <property type="component" value="Unassembled WGS sequence"/>
</dbReference>
<protein>
    <submittedName>
        <fullName evidence="1">Uncharacterized protein</fullName>
    </submittedName>
</protein>
<reference evidence="1 2" key="1">
    <citation type="submission" date="2017-06" db="EMBL/GenBank/DDBJ databases">
        <authorList>
            <person name="Kim H.J."/>
            <person name="Triplett B.A."/>
        </authorList>
    </citation>
    <scope>NUCLEOTIDE SEQUENCE [LARGE SCALE GENOMIC DNA]</scope>
    <source>
        <strain evidence="1 2">DSM 8800</strain>
    </source>
</reference>